<evidence type="ECO:0000313" key="3">
    <source>
        <dbReference type="Proteomes" id="UP000306602"/>
    </source>
</evidence>
<organism evidence="2 3">
    <name type="scientific">Aliishimia ponticola</name>
    <dbReference type="NCBI Taxonomy" id="2499833"/>
    <lineage>
        <taxon>Bacteria</taxon>
        <taxon>Pseudomonadati</taxon>
        <taxon>Pseudomonadota</taxon>
        <taxon>Alphaproteobacteria</taxon>
        <taxon>Rhodobacterales</taxon>
        <taxon>Paracoccaceae</taxon>
        <taxon>Aliishimia</taxon>
    </lineage>
</organism>
<proteinExistence type="predicted"/>
<keyword evidence="3" id="KW-1185">Reference proteome</keyword>
<reference evidence="2 3" key="1">
    <citation type="submission" date="2019-04" db="EMBL/GenBank/DDBJ databases">
        <title>Shimia ponticola sp. nov., isolated from seawater.</title>
        <authorList>
            <person name="Kim Y.-O."/>
            <person name="Yoon J.-H."/>
        </authorList>
    </citation>
    <scope>NUCLEOTIDE SEQUENCE [LARGE SCALE GENOMIC DNA]</scope>
    <source>
        <strain evidence="2 3">MYP11</strain>
    </source>
</reference>
<sequence length="126" mass="12727">MIVAGFGFRGAAEAGSLSDALARTGFAADVQALATADDKAAAPAFVAFADALDLPIHPICGADLSETETTTDSPTIRDHRQTGSVAEAAALFAAGPGAKLLCARVISQDRMATCAIARAPIQGEPE</sequence>
<dbReference type="AlphaFoldDB" id="A0A4S4NHK8"/>
<dbReference type="Gene3D" id="3.30.420.180">
    <property type="entry name" value="CobE/GbiG C-terminal domain"/>
    <property type="match status" value="1"/>
</dbReference>
<dbReference type="InterPro" id="IPR036518">
    <property type="entry name" value="CobE/GbiG_C_sf"/>
</dbReference>
<dbReference type="SUPFAM" id="SSF159664">
    <property type="entry name" value="CobE/GbiG C-terminal domain-like"/>
    <property type="match status" value="1"/>
</dbReference>
<evidence type="ECO:0000259" key="1">
    <source>
        <dbReference type="Pfam" id="PF01890"/>
    </source>
</evidence>
<dbReference type="Pfam" id="PF01890">
    <property type="entry name" value="CbiG_C"/>
    <property type="match status" value="1"/>
</dbReference>
<dbReference type="Proteomes" id="UP000306602">
    <property type="component" value="Unassembled WGS sequence"/>
</dbReference>
<evidence type="ECO:0000313" key="2">
    <source>
        <dbReference type="EMBL" id="THH39172.1"/>
    </source>
</evidence>
<accession>A0A4S4NHK8</accession>
<dbReference type="EMBL" id="SRKY01000001">
    <property type="protein sequence ID" value="THH39172.1"/>
    <property type="molecule type" value="Genomic_DNA"/>
</dbReference>
<comment type="caution">
    <text evidence="2">The sequence shown here is derived from an EMBL/GenBank/DDBJ whole genome shotgun (WGS) entry which is preliminary data.</text>
</comment>
<dbReference type="InterPro" id="IPR002750">
    <property type="entry name" value="CobE/GbiG_C"/>
</dbReference>
<protein>
    <submittedName>
        <fullName evidence="2">Cobalamin biosynthesis protein</fullName>
    </submittedName>
</protein>
<feature type="domain" description="CobE/GbiG C-terminal" evidence="1">
    <location>
        <begin position="2"/>
        <end position="117"/>
    </location>
</feature>
<name>A0A4S4NHK8_9RHOB</name>
<gene>
    <name evidence="2" type="ORF">E4Z66_01045</name>
</gene>
<dbReference type="GO" id="GO:0009236">
    <property type="term" value="P:cobalamin biosynthetic process"/>
    <property type="evidence" value="ECO:0007669"/>
    <property type="project" value="InterPro"/>
</dbReference>